<organism evidence="5 6">
    <name type="scientific">Moheibacter sediminis</name>
    <dbReference type="NCBI Taxonomy" id="1434700"/>
    <lineage>
        <taxon>Bacteria</taxon>
        <taxon>Pseudomonadati</taxon>
        <taxon>Bacteroidota</taxon>
        <taxon>Flavobacteriia</taxon>
        <taxon>Flavobacteriales</taxon>
        <taxon>Weeksellaceae</taxon>
        <taxon>Moheibacter</taxon>
    </lineage>
</organism>
<reference evidence="5 6" key="1">
    <citation type="submission" date="2017-04" db="EMBL/GenBank/DDBJ databases">
        <authorList>
            <person name="Afonso C.L."/>
            <person name="Miller P.J."/>
            <person name="Scott M.A."/>
            <person name="Spackman E."/>
            <person name="Goraichik I."/>
            <person name="Dimitrov K.M."/>
            <person name="Suarez D.L."/>
            <person name="Swayne D.E."/>
        </authorList>
    </citation>
    <scope>NUCLEOTIDE SEQUENCE [LARGE SCALE GENOMIC DNA]</scope>
    <source>
        <strain evidence="5 6">CGMCC 1.12708</strain>
    </source>
</reference>
<keyword evidence="6" id="KW-1185">Reference proteome</keyword>
<dbReference type="GO" id="GO:0016853">
    <property type="term" value="F:isomerase activity"/>
    <property type="evidence" value="ECO:0007669"/>
    <property type="project" value="UniProtKB-KW"/>
</dbReference>
<dbReference type="InterPro" id="IPR036249">
    <property type="entry name" value="Thioredoxin-like_sf"/>
</dbReference>
<evidence type="ECO:0000256" key="1">
    <source>
        <dbReference type="ARBA" id="ARBA00004196"/>
    </source>
</evidence>
<dbReference type="InterPro" id="IPR017937">
    <property type="entry name" value="Thioredoxin_CS"/>
</dbReference>
<dbReference type="InterPro" id="IPR050553">
    <property type="entry name" value="Thioredoxin_ResA/DsbE_sf"/>
</dbReference>
<evidence type="ECO:0000259" key="4">
    <source>
        <dbReference type="PROSITE" id="PS51352"/>
    </source>
</evidence>
<sequence>MGFLYLIQILYNMKKTLPIVVLLLSFFSHAQFTVTGKIDNYINQNLTIRIFKGPSDLLINKVLTDANGSFTVKVPEKYSGIVRVQTLSDGAILDFLSDNENVDFTAQYKDHQFSEIKYFKGKTAMGFLEYQSFENFNDLKLNVFPMIKTVYSEKDEFYQAVLKEEKRIEKLSPATELSLLKYYVQANDLANAQVDAKPAAEVHTNKILSKLINDNNYLEGSGLMYKLVLDYLRYSIMGATTQEEINSKIETTIDDLLVKTDLETPRGQNVLSSVFLVLPAEQFGTLLEKYYSKANALTCEITDELKTSLTAHNNMVVGNKVPDLKFKQPVKGFKSLYDVKAEKKIVIFWASWCPACNDEMPFVKEYYRNFKAEGGEIISISLDFDKAAFDEATKDFEWINYTELMRWDTSGVKEFGITSTPTLFLLDKDNKLIKKATHISELVQF</sequence>
<comment type="subcellular location">
    <subcellularLocation>
        <location evidence="1">Cell envelope</location>
    </subcellularLocation>
</comment>
<evidence type="ECO:0000313" key="6">
    <source>
        <dbReference type="Proteomes" id="UP000192393"/>
    </source>
</evidence>
<dbReference type="PROSITE" id="PS00194">
    <property type="entry name" value="THIOREDOXIN_1"/>
    <property type="match status" value="1"/>
</dbReference>
<dbReference type="Gene3D" id="3.40.30.10">
    <property type="entry name" value="Glutaredoxin"/>
    <property type="match status" value="1"/>
</dbReference>
<keyword evidence="5" id="KW-0413">Isomerase</keyword>
<dbReference type="AlphaFoldDB" id="A0A1W1ZZ46"/>
<evidence type="ECO:0000256" key="3">
    <source>
        <dbReference type="ARBA" id="ARBA00023284"/>
    </source>
</evidence>
<dbReference type="SUPFAM" id="SSF52833">
    <property type="entry name" value="Thioredoxin-like"/>
    <property type="match status" value="1"/>
</dbReference>
<protein>
    <submittedName>
        <fullName evidence="5">Thiol-disulfide isomerase or thioredoxin</fullName>
    </submittedName>
</protein>
<accession>A0A1W1ZZ46</accession>
<evidence type="ECO:0000256" key="2">
    <source>
        <dbReference type="ARBA" id="ARBA00022748"/>
    </source>
</evidence>
<dbReference type="PROSITE" id="PS51352">
    <property type="entry name" value="THIOREDOXIN_2"/>
    <property type="match status" value="1"/>
</dbReference>
<dbReference type="Pfam" id="PF08534">
    <property type="entry name" value="Redoxin"/>
    <property type="match status" value="1"/>
</dbReference>
<proteinExistence type="predicted"/>
<dbReference type="PANTHER" id="PTHR42852:SF13">
    <property type="entry name" value="PROTEIN DIPZ"/>
    <property type="match status" value="1"/>
</dbReference>
<evidence type="ECO:0000313" key="5">
    <source>
        <dbReference type="EMBL" id="SMC53338.1"/>
    </source>
</evidence>
<dbReference type="Proteomes" id="UP000192393">
    <property type="component" value="Unassembled WGS sequence"/>
</dbReference>
<keyword evidence="2" id="KW-0201">Cytochrome c-type biogenesis</keyword>
<dbReference type="CDD" id="cd02966">
    <property type="entry name" value="TlpA_like_family"/>
    <property type="match status" value="1"/>
</dbReference>
<dbReference type="InterPro" id="IPR013740">
    <property type="entry name" value="Redoxin"/>
</dbReference>
<gene>
    <name evidence="5" type="ORF">SAMN06296427_103329</name>
</gene>
<dbReference type="STRING" id="1434700.SAMN06296427_103329"/>
<dbReference type="EMBL" id="FWXS01000003">
    <property type="protein sequence ID" value="SMC53338.1"/>
    <property type="molecule type" value="Genomic_DNA"/>
</dbReference>
<dbReference type="PANTHER" id="PTHR42852">
    <property type="entry name" value="THIOL:DISULFIDE INTERCHANGE PROTEIN DSBE"/>
    <property type="match status" value="1"/>
</dbReference>
<feature type="domain" description="Thioredoxin" evidence="4">
    <location>
        <begin position="315"/>
        <end position="445"/>
    </location>
</feature>
<dbReference type="InterPro" id="IPR013766">
    <property type="entry name" value="Thioredoxin_domain"/>
</dbReference>
<keyword evidence="3" id="KW-0676">Redox-active center</keyword>
<name>A0A1W1ZZ46_9FLAO</name>